<dbReference type="PANTHER" id="PTHR32060">
    <property type="entry name" value="TAIL-SPECIFIC PROTEASE"/>
    <property type="match status" value="1"/>
</dbReference>
<dbReference type="Gene3D" id="3.90.226.10">
    <property type="entry name" value="2-enoyl-CoA Hydratase, Chain A, domain 1"/>
    <property type="match status" value="1"/>
</dbReference>
<organism evidence="2 4">
    <name type="scientific">Durusdinium trenchii</name>
    <dbReference type="NCBI Taxonomy" id="1381693"/>
    <lineage>
        <taxon>Eukaryota</taxon>
        <taxon>Sar</taxon>
        <taxon>Alveolata</taxon>
        <taxon>Dinophyceae</taxon>
        <taxon>Suessiales</taxon>
        <taxon>Symbiodiniaceae</taxon>
        <taxon>Durusdinium</taxon>
    </lineage>
</organism>
<evidence type="ECO:0000313" key="3">
    <source>
        <dbReference type="EMBL" id="CAK9041983.1"/>
    </source>
</evidence>
<proteinExistence type="predicted"/>
<evidence type="ECO:0000313" key="2">
    <source>
        <dbReference type="EMBL" id="CAK9039468.1"/>
    </source>
</evidence>
<feature type="domain" description="Tail specific protease" evidence="1">
    <location>
        <begin position="194"/>
        <end position="416"/>
    </location>
</feature>
<name>A0ABP0LLC9_9DINO</name>
<protein>
    <submittedName>
        <fullName evidence="2">Peptidase S41</fullName>
    </submittedName>
</protein>
<dbReference type="InterPro" id="IPR005151">
    <property type="entry name" value="Tail-specific_protease"/>
</dbReference>
<keyword evidence="4" id="KW-1185">Reference proteome</keyword>
<dbReference type="SMART" id="SM00245">
    <property type="entry name" value="TSPc"/>
    <property type="match status" value="1"/>
</dbReference>
<dbReference type="Pfam" id="PF03572">
    <property type="entry name" value="Peptidase_S41"/>
    <property type="match status" value="1"/>
</dbReference>
<dbReference type="InterPro" id="IPR029045">
    <property type="entry name" value="ClpP/crotonase-like_dom_sf"/>
</dbReference>
<dbReference type="EMBL" id="CAXAMM010017779">
    <property type="protein sequence ID" value="CAK9041983.1"/>
    <property type="molecule type" value="Genomic_DNA"/>
</dbReference>
<dbReference type="PANTHER" id="PTHR32060:SF22">
    <property type="entry name" value="CARBOXYL-TERMINAL-PROCESSING PEPTIDASE 3, CHLOROPLASTIC"/>
    <property type="match status" value="1"/>
</dbReference>
<dbReference type="Proteomes" id="UP001642464">
    <property type="component" value="Unassembled WGS sequence"/>
</dbReference>
<sequence length="435" mass="47434">MLASACAVLPQPVAFNEETFTRDQLITDFDAGLAFIKETHPDLSYSAKPDALDVKAMEIRASLTDGMTAREAWRQMALLNPVFADAHVGFRRPLNALEIYQDNGGSLFPLPIVFDAGGVMRAAASGPGGVDAGDRIVSINGISADNVVAPLLERMRGETAELGRLVLQLYFPIFFWVEHGGYDAYSVRVKKPDGRTLTARLAEADAYAPADDYFTYRALSAHVGYLKIDTFNIEQFEPFKAFLESAFADIKADQIETLIIDVRENGGGANDLSDELVYYLTDQPYSFISSVKARITEQNIQLVPVEGVKPGMVLDLPLHQTRTPPPDLKNRYSGDVYVLTGPMTYSASIVFATTVQDYGIGKIAGAAPIGAANQTGQVQTLVTPNTKLEALSPLYIFRRPNGDKSRSRITVDIPVNHNPLDPEAALDDLLSIIAQ</sequence>
<evidence type="ECO:0000259" key="1">
    <source>
        <dbReference type="SMART" id="SM00245"/>
    </source>
</evidence>
<gene>
    <name evidence="2" type="ORF">SCF082_LOCUS23091</name>
    <name evidence="3" type="ORF">SCF082_LOCUS24200</name>
</gene>
<evidence type="ECO:0000313" key="4">
    <source>
        <dbReference type="Proteomes" id="UP001642464"/>
    </source>
</evidence>
<dbReference type="SUPFAM" id="SSF52096">
    <property type="entry name" value="ClpP/crotonase"/>
    <property type="match status" value="1"/>
</dbReference>
<reference evidence="2 4" key="1">
    <citation type="submission" date="2024-02" db="EMBL/GenBank/DDBJ databases">
        <authorList>
            <person name="Chen Y."/>
            <person name="Shah S."/>
            <person name="Dougan E. K."/>
            <person name="Thang M."/>
            <person name="Chan C."/>
        </authorList>
    </citation>
    <scope>NUCLEOTIDE SEQUENCE [LARGE SCALE GENOMIC DNA]</scope>
</reference>
<accession>A0ABP0LLC9</accession>
<dbReference type="EMBL" id="CAXAMM010016668">
    <property type="protein sequence ID" value="CAK9039468.1"/>
    <property type="molecule type" value="Genomic_DNA"/>
</dbReference>
<comment type="caution">
    <text evidence="2">The sequence shown here is derived from an EMBL/GenBank/DDBJ whole genome shotgun (WGS) entry which is preliminary data.</text>
</comment>